<evidence type="ECO:0000313" key="2">
    <source>
        <dbReference type="EMBL" id="AOV58310.1"/>
    </source>
</evidence>
<organism evidence="1 4">
    <name type="scientific">Synechococcus phage S-CAM1</name>
    <dbReference type="NCBI Taxonomy" id="754037"/>
    <lineage>
        <taxon>Viruses</taxon>
        <taxon>Duplodnaviria</taxon>
        <taxon>Heunggongvirae</taxon>
        <taxon>Uroviricota</taxon>
        <taxon>Caudoviricetes</taxon>
        <taxon>Pantevenvirales</taxon>
        <taxon>Kyanoviridae</taxon>
        <taxon>Anaposvirus</taxon>
        <taxon>Anaposvirus socalone</taxon>
    </lineage>
</organism>
<evidence type="ECO:0000313" key="4">
    <source>
        <dbReference type="Proteomes" id="UP000241610"/>
    </source>
</evidence>
<accession>A0A1D8KF90</accession>
<protein>
    <submittedName>
        <fullName evidence="1">Uncharacterized protein</fullName>
    </submittedName>
</protein>
<gene>
    <name evidence="2" type="ORF">C290910_055</name>
    <name evidence="1" type="ORF">N330309_055</name>
</gene>
<evidence type="ECO:0000313" key="3">
    <source>
        <dbReference type="Proteomes" id="UP000241265"/>
    </source>
</evidence>
<sequence>MTTTIVKHSYYRIEIDFDETPQHPIVYFRKCGKCTTAKGMDRQHNRMVNEACDAWRQYNFRRLTVSRVPASEYVAA</sequence>
<dbReference type="EMBL" id="KU686192">
    <property type="protein sequence ID" value="AOV57310.1"/>
    <property type="molecule type" value="Genomic_DNA"/>
</dbReference>
<dbReference type="EMBL" id="KU686196">
    <property type="protein sequence ID" value="AOV58310.1"/>
    <property type="molecule type" value="Genomic_DNA"/>
</dbReference>
<reference evidence="3 4" key="1">
    <citation type="journal article" date="2016" name="Virology">
        <title>The genomic content and context of auxiliary metabolic genes in marine cyanomyoviruses.</title>
        <authorList>
            <person name="Crummett L.T."/>
            <person name="Puxty R.J."/>
            <person name="Weihe C."/>
            <person name="Marston M.F."/>
            <person name="Martiny J.B."/>
        </authorList>
    </citation>
    <scope>NUCLEOTIDE SEQUENCE [LARGE SCALE GENOMIC DNA]</scope>
    <source>
        <strain evidence="1">0309SB33</strain>
        <strain evidence="2">0910CC29</strain>
    </source>
</reference>
<name>A0A1D8KF90_9CAUD</name>
<dbReference type="Proteomes" id="UP000241610">
    <property type="component" value="Segment"/>
</dbReference>
<proteinExistence type="predicted"/>
<dbReference type="Proteomes" id="UP000241265">
    <property type="component" value="Genome"/>
</dbReference>
<evidence type="ECO:0000313" key="1">
    <source>
        <dbReference type="EMBL" id="AOV57310.1"/>
    </source>
</evidence>